<keyword evidence="4" id="KW-1185">Reference proteome</keyword>
<accession>A0A5P8KDX5</accession>
<dbReference type="KEGG" id="sphv:F9278_37815"/>
<dbReference type="RefSeq" id="WP_152172309.1">
    <property type="nucleotide sequence ID" value="NZ_CP045096.1"/>
</dbReference>
<dbReference type="Proteomes" id="UP000327294">
    <property type="component" value="Chromosome"/>
</dbReference>
<evidence type="ECO:0000313" key="4">
    <source>
        <dbReference type="Proteomes" id="UP000327294"/>
    </source>
</evidence>
<dbReference type="AlphaFoldDB" id="A0A5P8KDX5"/>
<sequence length="1146" mass="120465">MGAGLVRALRAAAVAMDAEWQPGTSTVPFRSETAAAPLATGGGTRAAAESVADRRLRLAAHLAGRHWPVLLSARMTIGHGVEATAAQERAVRHGVDAHWTERDRAEAVREPLKWFDALYGEYGEYGACGVYGVLGGADALACDALAQHLLLAADLRVRAGDRAGAGPSAREGVRCASGSPASAGFAALLVGDWRLGRPGAAEQCGVEPPGARALSRAAARYRRAEAAYRDAGSERGRAAVLLRLAHVERLGGRPEACERFLARAEESALAAGDGACTALIRVHREIDAIAVGARSGAGVAEAVAHWARTDGSTSWLRGLRQLVLERAEFWSARGDTVRAGRAAGLARGLGGEGGGAGVEAGLYRRARHRLVGVVLAGTEQQEHVAAVGACVGRGEAPGLADCLGVIAAAQAFHRQAVALRDPELMRASGESIEVAIEVGTRYLPGGDQVDTVLALLRSDLVSGRVHESYLRSRRARTAGLVAEADRLARRALREAEGVPDELFRLVVGCSARVDLGERAAAVAAAEAAEPSLTALAAAALWLRLGEPERAARYLPRIGVDGPGPEHPWELPAIRADLALARHAHDEAAAHAREGIRAFEEHRRRLARDALRASSADDPVVAGLHHAAVVSLLSSGRPDAVAAAFDQAERARAGFLDTVHALDTAPSGSPARTAVRDWLAAEVHWSAEFEERAATLRAAGQAGGERGRAGQDRVGEMDGKRWLGEVERGLGVAEEKVRRLAPAALGASYAGELPDAAAVAGALPGGTLLLTYHVFDDVLIGWAMTRDGLTHERQTRRPHTTVAAVRRFHAWCARPDAPGPGGDDEGEAAGRELAELLLRPFAGALDGHRRVIVVPPAAFALLPFHALPWEGDVLGDTHDVSYLPAVSLLTRRHGRPPDRPWTEVDALLVGAPASDPRHGLRELPGTAAEVVEGARLLPRGRALTGPAATRDAVLAAAHGCEVLHFATHGMVDELAPHRSRLPLAGDDVLGLADLLGVAHEPRLLVLSGCDTGRGTATAGGDVLGLTRAALITGARHAVVSLWPVDDTTGCLVLARTYAWLAEEPAVHPGTALARARREVRDLSGAERYEEFRALARRAGVHPGPADRGPAPAAPRPRSRDSAPLGTGRVTAHPRHPYHWAPFIHVGT</sequence>
<reference evidence="3 4" key="1">
    <citation type="submission" date="2019-10" db="EMBL/GenBank/DDBJ databases">
        <title>Streptomyces sp. strain GY16 isolated from leaves of Broussonetia papyrifera.</title>
        <authorList>
            <person name="Mo P."/>
        </authorList>
    </citation>
    <scope>NUCLEOTIDE SEQUENCE [LARGE SCALE GENOMIC DNA]</scope>
    <source>
        <strain evidence="3 4">GY16</strain>
    </source>
</reference>
<organism evidence="3 4">
    <name type="scientific">Streptomyces phaeolivaceus</name>
    <dbReference type="NCBI Taxonomy" id="2653200"/>
    <lineage>
        <taxon>Bacteria</taxon>
        <taxon>Bacillati</taxon>
        <taxon>Actinomycetota</taxon>
        <taxon>Actinomycetes</taxon>
        <taxon>Kitasatosporales</taxon>
        <taxon>Streptomycetaceae</taxon>
        <taxon>Streptomyces</taxon>
    </lineage>
</organism>
<gene>
    <name evidence="3" type="ORF">F9278_37815</name>
</gene>
<proteinExistence type="predicted"/>
<evidence type="ECO:0000259" key="2">
    <source>
        <dbReference type="Pfam" id="PF12770"/>
    </source>
</evidence>
<feature type="domain" description="CHAT" evidence="2">
    <location>
        <begin position="827"/>
        <end position="1145"/>
    </location>
</feature>
<dbReference type="EMBL" id="CP045096">
    <property type="protein sequence ID" value="QFR00989.1"/>
    <property type="molecule type" value="Genomic_DNA"/>
</dbReference>
<name>A0A5P8KDX5_9ACTN</name>
<evidence type="ECO:0000256" key="1">
    <source>
        <dbReference type="SAM" id="MobiDB-lite"/>
    </source>
</evidence>
<protein>
    <submittedName>
        <fullName evidence="3">CHAT domain-containing protein</fullName>
    </submittedName>
</protein>
<dbReference type="Pfam" id="PF12770">
    <property type="entry name" value="CHAT"/>
    <property type="match status" value="1"/>
</dbReference>
<feature type="region of interest" description="Disordered" evidence="1">
    <location>
        <begin position="1095"/>
        <end position="1131"/>
    </location>
</feature>
<dbReference type="InterPro" id="IPR024983">
    <property type="entry name" value="CHAT_dom"/>
</dbReference>
<evidence type="ECO:0000313" key="3">
    <source>
        <dbReference type="EMBL" id="QFR00989.1"/>
    </source>
</evidence>